<evidence type="ECO:0000256" key="1">
    <source>
        <dbReference type="SAM" id="MobiDB-lite"/>
    </source>
</evidence>
<reference evidence="2 3" key="1">
    <citation type="submission" date="2019-12" db="EMBL/GenBank/DDBJ databases">
        <title>Whole-genome sequencing of Allorhizobium vitis.</title>
        <authorList>
            <person name="Gan H.M."/>
            <person name="Szegedi E."/>
            <person name="Burr T."/>
            <person name="Savka M.A."/>
        </authorList>
    </citation>
    <scope>NUCLEOTIDE SEQUENCE [LARGE SCALE GENOMIC DNA]</scope>
    <source>
        <strain evidence="2 3">CG516</strain>
    </source>
</reference>
<dbReference type="Proteomes" id="UP000477951">
    <property type="component" value="Unassembled WGS sequence"/>
</dbReference>
<accession>A0A6L6V8V5</accession>
<dbReference type="EMBL" id="WPHR01000003">
    <property type="protein sequence ID" value="MUZ72194.1"/>
    <property type="molecule type" value="Genomic_DNA"/>
</dbReference>
<feature type="region of interest" description="Disordered" evidence="1">
    <location>
        <begin position="37"/>
        <end position="56"/>
    </location>
</feature>
<protein>
    <submittedName>
        <fullName evidence="2">Uncharacterized protein</fullName>
    </submittedName>
</protein>
<dbReference type="RefSeq" id="WP_156614079.1">
    <property type="nucleotide sequence ID" value="NZ_WPHR01000003.1"/>
</dbReference>
<sequence>MHKQKEAGAVGNREKTAVLRQVIFIFPVKTNARKAQDGVTPSAVKDRVGDTEKSGCRDKISNCSQNAGQSGLNCLSRRMTRPGKQAMGAAENSPWNQT</sequence>
<name>A0A6L6V8V5_AGRVI</name>
<comment type="caution">
    <text evidence="2">The sequence shown here is derived from an EMBL/GenBank/DDBJ whole genome shotgun (WGS) entry which is preliminary data.</text>
</comment>
<evidence type="ECO:0000313" key="2">
    <source>
        <dbReference type="EMBL" id="MUZ72194.1"/>
    </source>
</evidence>
<proteinExistence type="predicted"/>
<evidence type="ECO:0000313" key="3">
    <source>
        <dbReference type="Proteomes" id="UP000477951"/>
    </source>
</evidence>
<gene>
    <name evidence="2" type="ORF">GOZ90_05820</name>
</gene>
<organism evidence="2 3">
    <name type="scientific">Agrobacterium vitis</name>
    <name type="common">Rhizobium vitis</name>
    <dbReference type="NCBI Taxonomy" id="373"/>
    <lineage>
        <taxon>Bacteria</taxon>
        <taxon>Pseudomonadati</taxon>
        <taxon>Pseudomonadota</taxon>
        <taxon>Alphaproteobacteria</taxon>
        <taxon>Hyphomicrobiales</taxon>
        <taxon>Rhizobiaceae</taxon>
        <taxon>Rhizobium/Agrobacterium group</taxon>
        <taxon>Agrobacterium</taxon>
    </lineage>
</organism>
<dbReference type="AlphaFoldDB" id="A0A6L6V8V5"/>
<feature type="compositionally biased region" description="Basic and acidic residues" evidence="1">
    <location>
        <begin position="44"/>
        <end position="56"/>
    </location>
</feature>